<proteinExistence type="predicted"/>
<dbReference type="InterPro" id="IPR010982">
    <property type="entry name" value="Lambda_DNA-bd_dom_sf"/>
</dbReference>
<dbReference type="Gene3D" id="1.10.260.40">
    <property type="entry name" value="lambda repressor-like DNA-binding domains"/>
    <property type="match status" value="1"/>
</dbReference>
<dbReference type="InterPro" id="IPR028082">
    <property type="entry name" value="Peripla_BP_I"/>
</dbReference>
<evidence type="ECO:0000256" key="3">
    <source>
        <dbReference type="ARBA" id="ARBA00023163"/>
    </source>
</evidence>
<reference evidence="6" key="1">
    <citation type="journal article" date="2019" name="Int. J. Syst. Evol. Microbiol.">
        <title>The Global Catalogue of Microorganisms (GCM) 10K type strain sequencing project: providing services to taxonomists for standard genome sequencing and annotation.</title>
        <authorList>
            <consortium name="The Broad Institute Genomics Platform"/>
            <consortium name="The Broad Institute Genome Sequencing Center for Infectious Disease"/>
            <person name="Wu L."/>
            <person name="Ma J."/>
        </authorList>
    </citation>
    <scope>NUCLEOTIDE SEQUENCE [LARGE SCALE GENOMIC DNA]</scope>
    <source>
        <strain evidence="6">KCTC 42281</strain>
    </source>
</reference>
<organism evidence="5 6">
    <name type="scientific">Devosia honganensis</name>
    <dbReference type="NCBI Taxonomy" id="1610527"/>
    <lineage>
        <taxon>Bacteria</taxon>
        <taxon>Pseudomonadati</taxon>
        <taxon>Pseudomonadota</taxon>
        <taxon>Alphaproteobacteria</taxon>
        <taxon>Hyphomicrobiales</taxon>
        <taxon>Devosiaceae</taxon>
        <taxon>Devosia</taxon>
    </lineage>
</organism>
<dbReference type="GO" id="GO:0003677">
    <property type="term" value="F:DNA binding"/>
    <property type="evidence" value="ECO:0007669"/>
    <property type="project" value="UniProtKB-KW"/>
</dbReference>
<accession>A0ABV7X2E9</accession>
<dbReference type="Proteomes" id="UP001595613">
    <property type="component" value="Unassembled WGS sequence"/>
</dbReference>
<dbReference type="SUPFAM" id="SSF47413">
    <property type="entry name" value="lambda repressor-like DNA-binding domains"/>
    <property type="match status" value="1"/>
</dbReference>
<keyword evidence="2 5" id="KW-0238">DNA-binding</keyword>
<dbReference type="CDD" id="cd06267">
    <property type="entry name" value="PBP1_LacI_sugar_binding-like"/>
    <property type="match status" value="1"/>
</dbReference>
<dbReference type="SMART" id="SM00354">
    <property type="entry name" value="HTH_LACI"/>
    <property type="match status" value="1"/>
</dbReference>
<dbReference type="PROSITE" id="PS50932">
    <property type="entry name" value="HTH_LACI_2"/>
    <property type="match status" value="1"/>
</dbReference>
<evidence type="ECO:0000259" key="4">
    <source>
        <dbReference type="PROSITE" id="PS50932"/>
    </source>
</evidence>
<dbReference type="CDD" id="cd01392">
    <property type="entry name" value="HTH_LacI"/>
    <property type="match status" value="1"/>
</dbReference>
<dbReference type="InterPro" id="IPR046335">
    <property type="entry name" value="LacI/GalR-like_sensor"/>
</dbReference>
<dbReference type="SUPFAM" id="SSF53822">
    <property type="entry name" value="Periplasmic binding protein-like I"/>
    <property type="match status" value="1"/>
</dbReference>
<keyword evidence="6" id="KW-1185">Reference proteome</keyword>
<evidence type="ECO:0000313" key="6">
    <source>
        <dbReference type="Proteomes" id="UP001595613"/>
    </source>
</evidence>
<feature type="domain" description="HTH lacI-type" evidence="4">
    <location>
        <begin position="13"/>
        <end position="67"/>
    </location>
</feature>
<dbReference type="InterPro" id="IPR000843">
    <property type="entry name" value="HTH_LacI"/>
</dbReference>
<dbReference type="Gene3D" id="3.40.50.2300">
    <property type="match status" value="2"/>
</dbReference>
<keyword evidence="1" id="KW-0805">Transcription regulation</keyword>
<comment type="caution">
    <text evidence="5">The sequence shown here is derived from an EMBL/GenBank/DDBJ whole genome shotgun (WGS) entry which is preliminary data.</text>
</comment>
<evidence type="ECO:0000313" key="5">
    <source>
        <dbReference type="EMBL" id="MFC3705337.1"/>
    </source>
</evidence>
<gene>
    <name evidence="5" type="ORF">ACFOOL_11280</name>
</gene>
<dbReference type="Pfam" id="PF00356">
    <property type="entry name" value="LacI"/>
    <property type="match status" value="1"/>
</dbReference>
<dbReference type="PROSITE" id="PS00356">
    <property type="entry name" value="HTH_LACI_1"/>
    <property type="match status" value="1"/>
</dbReference>
<dbReference type="PANTHER" id="PTHR30146:SF109">
    <property type="entry name" value="HTH-TYPE TRANSCRIPTIONAL REGULATOR GALS"/>
    <property type="match status" value="1"/>
</dbReference>
<dbReference type="PANTHER" id="PTHR30146">
    <property type="entry name" value="LACI-RELATED TRANSCRIPTIONAL REPRESSOR"/>
    <property type="match status" value="1"/>
</dbReference>
<dbReference type="Pfam" id="PF13377">
    <property type="entry name" value="Peripla_BP_3"/>
    <property type="match status" value="1"/>
</dbReference>
<keyword evidence="3" id="KW-0804">Transcription</keyword>
<evidence type="ECO:0000256" key="1">
    <source>
        <dbReference type="ARBA" id="ARBA00023015"/>
    </source>
</evidence>
<dbReference type="RefSeq" id="WP_380097134.1">
    <property type="nucleotide sequence ID" value="NZ_JBHRYD010000010.1"/>
</dbReference>
<protein>
    <submittedName>
        <fullName evidence="5">LacI family DNA-binding transcriptional regulator</fullName>
    </submittedName>
</protein>
<evidence type="ECO:0000256" key="2">
    <source>
        <dbReference type="ARBA" id="ARBA00023125"/>
    </source>
</evidence>
<sequence>MAKNGAEKRSRRVTIREVAEDAEVSVAAVSKVLRDAYGVSDALRSKVRASMDKLGYRPLAAARGMRGQTYTIGIVQPDLRNPFFADIMTGVDNALERTQYRTLIGISQSSTDGEVAAVDAMIDRQMDGILLIGAITNRGNLDAFARGKPLVTIGHHEPAATLFDTVNTNDQQGAMLAVRHLAANGYKRIAMLSLNSDTSTIIAEREIGYRRAMMEAELGRHIQVVHSAQTPREAQITARRMLEPASRPEAIFCWTDFIALEVISVATELGLRIPQDVGIVGYDNTMYCDFAQNGLSSIDQSGELLGLQATRLLIERIKGRDEAEHFVVTPRLVARRSSSRR</sequence>
<dbReference type="EMBL" id="JBHRYD010000010">
    <property type="protein sequence ID" value="MFC3705337.1"/>
    <property type="molecule type" value="Genomic_DNA"/>
</dbReference>
<name>A0ABV7X2E9_9HYPH</name>